<dbReference type="Pfam" id="PF02594">
    <property type="entry name" value="DUF167"/>
    <property type="match status" value="1"/>
</dbReference>
<dbReference type="EMBL" id="PQWY01000019">
    <property type="protein sequence ID" value="PPK29170.1"/>
    <property type="molecule type" value="Genomic_DNA"/>
</dbReference>
<dbReference type="NCBIfam" id="TIGR00251">
    <property type="entry name" value="DUF167 family protein"/>
    <property type="match status" value="1"/>
</dbReference>
<dbReference type="Gene3D" id="3.30.1200.10">
    <property type="entry name" value="YggU-like"/>
    <property type="match status" value="1"/>
</dbReference>
<organism evidence="3 4">
    <name type="scientific">Legionella pneumophila</name>
    <dbReference type="NCBI Taxonomy" id="446"/>
    <lineage>
        <taxon>Bacteria</taxon>
        <taxon>Pseudomonadati</taxon>
        <taxon>Pseudomonadota</taxon>
        <taxon>Gammaproteobacteria</taxon>
        <taxon>Legionellales</taxon>
        <taxon>Legionellaceae</taxon>
        <taxon>Legionella</taxon>
    </lineage>
</organism>
<protein>
    <recommendedName>
        <fullName evidence="2">UPF0235 protein C3928_14450</fullName>
    </recommendedName>
</protein>
<evidence type="ECO:0000313" key="3">
    <source>
        <dbReference type="EMBL" id="PPK29170.1"/>
    </source>
</evidence>
<dbReference type="HAMAP" id="MF_00634">
    <property type="entry name" value="UPF0235"/>
    <property type="match status" value="1"/>
</dbReference>
<dbReference type="AlphaFoldDB" id="A0A2S6EVJ4"/>
<reference evidence="3 4" key="1">
    <citation type="submission" date="2018-02" db="EMBL/GenBank/DDBJ databases">
        <title>Draft genome sequences of four Legionella pneumophila clinical strains isolated in Ontario.</title>
        <authorList>
            <person name="Fortuna A."/>
            <person name="Ramnarine R."/>
            <person name="Li A."/>
            <person name="Frantz C."/>
            <person name="Mallo G."/>
        </authorList>
    </citation>
    <scope>NUCLEOTIDE SEQUENCE [LARGE SCALE GENOMIC DNA]</scope>
    <source>
        <strain evidence="3 4">LG61</strain>
    </source>
</reference>
<proteinExistence type="inferred from homology"/>
<dbReference type="PANTHER" id="PTHR13420:SF7">
    <property type="entry name" value="UPF0235 PROTEIN C15ORF40"/>
    <property type="match status" value="1"/>
</dbReference>
<dbReference type="PANTHER" id="PTHR13420">
    <property type="entry name" value="UPF0235 PROTEIN C15ORF40"/>
    <property type="match status" value="1"/>
</dbReference>
<comment type="caution">
    <text evidence="3">The sequence shown here is derived from an EMBL/GenBank/DDBJ whole genome shotgun (WGS) entry which is preliminary data.</text>
</comment>
<accession>A0A2S6EVJ4</accession>
<comment type="similarity">
    <text evidence="1 2">Belongs to the UPF0235 family.</text>
</comment>
<dbReference type="Proteomes" id="UP000239239">
    <property type="component" value="Unassembled WGS sequence"/>
</dbReference>
<evidence type="ECO:0000256" key="2">
    <source>
        <dbReference type="HAMAP-Rule" id="MF_00634"/>
    </source>
</evidence>
<dbReference type="RefSeq" id="WP_027229014.1">
    <property type="nucleotide sequence ID" value="NZ_CP017601.1"/>
</dbReference>
<dbReference type="SMART" id="SM01152">
    <property type="entry name" value="DUF167"/>
    <property type="match status" value="1"/>
</dbReference>
<dbReference type="InterPro" id="IPR036591">
    <property type="entry name" value="YggU-like_sf"/>
</dbReference>
<name>A0A2S6EVJ4_LEGPN</name>
<dbReference type="GO" id="GO:0005737">
    <property type="term" value="C:cytoplasm"/>
    <property type="evidence" value="ECO:0007669"/>
    <property type="project" value="TreeGrafter"/>
</dbReference>
<dbReference type="InterPro" id="IPR003746">
    <property type="entry name" value="DUF167"/>
</dbReference>
<gene>
    <name evidence="3" type="ORF">C3928_14450</name>
</gene>
<dbReference type="OrthoDB" id="9800587at2"/>
<dbReference type="SUPFAM" id="SSF69786">
    <property type="entry name" value="YggU-like"/>
    <property type="match status" value="1"/>
</dbReference>
<evidence type="ECO:0000256" key="1">
    <source>
        <dbReference type="ARBA" id="ARBA00010364"/>
    </source>
</evidence>
<evidence type="ECO:0000313" key="4">
    <source>
        <dbReference type="Proteomes" id="UP000239239"/>
    </source>
</evidence>
<sequence>MWFKIIDSHVEIAIYAKPNAKNTQLMAITDDRLHIALHAKPHEGEANKELLFFISQFFKIPKTQIDLIKGKNSRYKLIRLPLSESVICFLNNPKIQEMSS</sequence>